<dbReference type="PANTHER" id="PTHR33990">
    <property type="entry name" value="PROTEIN YJDN-RELATED"/>
    <property type="match status" value="1"/>
</dbReference>
<organism evidence="2 3">
    <name type="scientific">Agromyces allii</name>
    <dbReference type="NCBI Taxonomy" id="393607"/>
    <lineage>
        <taxon>Bacteria</taxon>
        <taxon>Bacillati</taxon>
        <taxon>Actinomycetota</taxon>
        <taxon>Actinomycetes</taxon>
        <taxon>Micrococcales</taxon>
        <taxon>Microbacteriaceae</taxon>
        <taxon>Agromyces</taxon>
    </lineage>
</organism>
<feature type="domain" description="PhnB-like" evidence="1">
    <location>
        <begin position="6"/>
        <end position="131"/>
    </location>
</feature>
<dbReference type="CDD" id="cd06588">
    <property type="entry name" value="PhnB_like"/>
    <property type="match status" value="1"/>
</dbReference>
<gene>
    <name evidence="2" type="ORF">GCM10009717_02750</name>
</gene>
<dbReference type="EMBL" id="BAAAMK010000001">
    <property type="protein sequence ID" value="GAA1939853.1"/>
    <property type="molecule type" value="Genomic_DNA"/>
</dbReference>
<dbReference type="SUPFAM" id="SSF54593">
    <property type="entry name" value="Glyoxalase/Bleomycin resistance protein/Dihydroxybiphenyl dioxygenase"/>
    <property type="match status" value="1"/>
</dbReference>
<dbReference type="InterPro" id="IPR028973">
    <property type="entry name" value="PhnB-like"/>
</dbReference>
<sequence>MPVTLNPYLNFRGTAREALEFYHAIFGGTLNISTFADFQASESPADADLVMHGQIDAPDGLTIMAADVPAHMEYHGISGVSVSISGDDDATIRGYWNGLSDGATVLQPLEVAPWGDAFGMLLDRFGASWLVNISGTAA</sequence>
<dbReference type="InterPro" id="IPR029068">
    <property type="entry name" value="Glyas_Bleomycin-R_OHBP_Dase"/>
</dbReference>
<proteinExistence type="predicted"/>
<reference evidence="2 3" key="1">
    <citation type="journal article" date="2019" name="Int. J. Syst. Evol. Microbiol.">
        <title>The Global Catalogue of Microorganisms (GCM) 10K type strain sequencing project: providing services to taxonomists for standard genome sequencing and annotation.</title>
        <authorList>
            <consortium name="The Broad Institute Genomics Platform"/>
            <consortium name="The Broad Institute Genome Sequencing Center for Infectious Disease"/>
            <person name="Wu L."/>
            <person name="Ma J."/>
        </authorList>
    </citation>
    <scope>NUCLEOTIDE SEQUENCE [LARGE SCALE GENOMIC DNA]</scope>
    <source>
        <strain evidence="2 3">JCM 13584</strain>
    </source>
</reference>
<accession>A0ABN2Q0F6</accession>
<dbReference type="Pfam" id="PF06983">
    <property type="entry name" value="3-dmu-9_3-mt"/>
    <property type="match status" value="1"/>
</dbReference>
<keyword evidence="3" id="KW-1185">Reference proteome</keyword>
<dbReference type="PANTHER" id="PTHR33990:SF1">
    <property type="entry name" value="PROTEIN YJDN"/>
    <property type="match status" value="1"/>
</dbReference>
<dbReference type="RefSeq" id="WP_157415097.1">
    <property type="nucleotide sequence ID" value="NZ_BAAAMK010000001.1"/>
</dbReference>
<dbReference type="Proteomes" id="UP001499954">
    <property type="component" value="Unassembled WGS sequence"/>
</dbReference>
<dbReference type="Gene3D" id="3.10.180.10">
    <property type="entry name" value="2,3-Dihydroxybiphenyl 1,2-Dioxygenase, domain 1"/>
    <property type="match status" value="1"/>
</dbReference>
<evidence type="ECO:0000313" key="3">
    <source>
        <dbReference type="Proteomes" id="UP001499954"/>
    </source>
</evidence>
<evidence type="ECO:0000313" key="2">
    <source>
        <dbReference type="EMBL" id="GAA1939853.1"/>
    </source>
</evidence>
<protein>
    <submittedName>
        <fullName evidence="2">VOC family protein</fullName>
    </submittedName>
</protein>
<comment type="caution">
    <text evidence="2">The sequence shown here is derived from an EMBL/GenBank/DDBJ whole genome shotgun (WGS) entry which is preliminary data.</text>
</comment>
<evidence type="ECO:0000259" key="1">
    <source>
        <dbReference type="Pfam" id="PF06983"/>
    </source>
</evidence>
<name>A0ABN2Q0F6_9MICO</name>